<evidence type="ECO:0000313" key="2">
    <source>
        <dbReference type="Proteomes" id="UP000002385"/>
    </source>
</evidence>
<reference evidence="2" key="1">
    <citation type="submission" date="2008-12" db="EMBL/GenBank/DDBJ databases">
        <title>Complete sequence of chromosome of Methylobacterium chloromethanicum CM4.</title>
        <authorList>
            <consortium name="US DOE Joint Genome Institute"/>
            <person name="Lucas S."/>
            <person name="Copeland A."/>
            <person name="Lapidus A."/>
            <person name="Glavina del Rio T."/>
            <person name="Dalin E."/>
            <person name="Tice H."/>
            <person name="Bruce D."/>
            <person name="Goodwin L."/>
            <person name="Pitluck S."/>
            <person name="Chertkov O."/>
            <person name="Brettin T."/>
            <person name="Detter J.C."/>
            <person name="Han C."/>
            <person name="Larimer F."/>
            <person name="Land M."/>
            <person name="Hauser L."/>
            <person name="Kyrpides N."/>
            <person name="Mikhailova N."/>
            <person name="Marx C."/>
            <person name="Richardson P."/>
        </authorList>
    </citation>
    <scope>NUCLEOTIDE SEQUENCE [LARGE SCALE GENOMIC DNA]</scope>
    <source>
        <strain evidence="2">CM4 / NCIMB 13688</strain>
    </source>
</reference>
<dbReference type="EMBL" id="CP001298">
    <property type="protein sequence ID" value="ACK84671.1"/>
    <property type="molecule type" value="Genomic_DNA"/>
</dbReference>
<dbReference type="AlphaFoldDB" id="B7KXR9"/>
<organism evidence="1 2">
    <name type="scientific">Methylorubrum extorquens (strain CM4 / NCIMB 13688)</name>
    <name type="common">Methylobacterium extorquens</name>
    <dbReference type="NCBI Taxonomy" id="440085"/>
    <lineage>
        <taxon>Bacteria</taxon>
        <taxon>Pseudomonadati</taxon>
        <taxon>Pseudomonadota</taxon>
        <taxon>Alphaproteobacteria</taxon>
        <taxon>Hyphomicrobiales</taxon>
        <taxon>Methylobacteriaceae</taxon>
        <taxon>Methylorubrum</taxon>
    </lineage>
</organism>
<name>B7KXR9_METC4</name>
<gene>
    <name evidence="1" type="ordered locus">Mchl_3859</name>
</gene>
<proteinExistence type="predicted"/>
<protein>
    <submittedName>
        <fullName evidence="1">Uncharacterized protein</fullName>
    </submittedName>
</protein>
<accession>B7KXR9</accession>
<evidence type="ECO:0000313" key="1">
    <source>
        <dbReference type="EMBL" id="ACK84671.1"/>
    </source>
</evidence>
<dbReference type="RefSeq" id="WP_015951869.1">
    <property type="nucleotide sequence ID" value="NC_011757.1"/>
</dbReference>
<dbReference type="Proteomes" id="UP000002385">
    <property type="component" value="Chromosome"/>
</dbReference>
<dbReference type="KEGG" id="mch:Mchl_3859"/>
<sequence>MDSTETIITVATWGYQPSGAARIFDLAPGEALPDGWDASPSVINDPALASAEALSAAAQPEAILPSAPLRQPISLIRRRPLPATAMWRRPQSCASAT</sequence>
<dbReference type="HOGENOM" id="CLU_2343458_0_0_5"/>
<reference evidence="1 2" key="2">
    <citation type="journal article" date="2012" name="J. Bacteriol.">
        <title>Complete genome sequences of six strains of the genus Methylobacterium.</title>
        <authorList>
            <person name="Marx C.J."/>
            <person name="Bringel F."/>
            <person name="Chistoserdova L."/>
            <person name="Moulin L."/>
            <person name="Farhan Ul Haque M."/>
            <person name="Fleischman D.E."/>
            <person name="Gruffaz C."/>
            <person name="Jourand P."/>
            <person name="Knief C."/>
            <person name="Lee M.C."/>
            <person name="Muller E.E."/>
            <person name="Nadalig T."/>
            <person name="Peyraud R."/>
            <person name="Roselli S."/>
            <person name="Russ L."/>
            <person name="Goodwin L.A."/>
            <person name="Ivanova N."/>
            <person name="Kyrpides N."/>
            <person name="Lajus A."/>
            <person name="Land M.L."/>
            <person name="Medigue C."/>
            <person name="Mikhailova N."/>
            <person name="Nolan M."/>
            <person name="Woyke T."/>
            <person name="Stolyar S."/>
            <person name="Vorholt J.A."/>
            <person name="Vuilleumier S."/>
        </authorList>
    </citation>
    <scope>NUCLEOTIDE SEQUENCE [LARGE SCALE GENOMIC DNA]</scope>
    <source>
        <strain evidence="2">CM4 / NCIMB 13688</strain>
    </source>
</reference>